<sequence length="96" mass="10816">MATLPTLEEFTQLTKDMGYEGVSIRDWAPNSVSDTHTHEFAVHAVIAKGEMWMTRGEDTQHLQVGDTFTMEPDTPHAEKYGAEGTIYWAARSFPKI</sequence>
<keyword evidence="1" id="KW-0238">DNA-binding</keyword>
<dbReference type="Pfam" id="PF02311">
    <property type="entry name" value="AraC_binding"/>
    <property type="match status" value="1"/>
</dbReference>
<evidence type="ECO:0000313" key="4">
    <source>
        <dbReference type="Proteomes" id="UP000192708"/>
    </source>
</evidence>
<dbReference type="Proteomes" id="UP000192708">
    <property type="component" value="Unassembled WGS sequence"/>
</dbReference>
<evidence type="ECO:0000256" key="1">
    <source>
        <dbReference type="ARBA" id="ARBA00023125"/>
    </source>
</evidence>
<dbReference type="EMBL" id="FWXJ01000005">
    <property type="protein sequence ID" value="SMC48316.1"/>
    <property type="molecule type" value="Genomic_DNA"/>
</dbReference>
<evidence type="ECO:0000259" key="2">
    <source>
        <dbReference type="Pfam" id="PF02311"/>
    </source>
</evidence>
<reference evidence="3 4" key="1">
    <citation type="submission" date="2017-04" db="EMBL/GenBank/DDBJ databases">
        <authorList>
            <person name="Afonso C.L."/>
            <person name="Miller P.J."/>
            <person name="Scott M.A."/>
            <person name="Spackman E."/>
            <person name="Goraichik I."/>
            <person name="Dimitrov K.M."/>
            <person name="Suarez D.L."/>
            <person name="Swayne D.E."/>
        </authorList>
    </citation>
    <scope>NUCLEOTIDE SEQUENCE [LARGE SCALE GENOMIC DNA]</scope>
    <source>
        <strain evidence="3 4">VK13</strain>
    </source>
</reference>
<protein>
    <submittedName>
        <fullName evidence="3">AraC-like ligand binding domain-containing protein</fullName>
    </submittedName>
</protein>
<keyword evidence="4" id="KW-1185">Reference proteome</keyword>
<dbReference type="InterPro" id="IPR014710">
    <property type="entry name" value="RmlC-like_jellyroll"/>
</dbReference>
<dbReference type="Gene3D" id="2.60.120.10">
    <property type="entry name" value="Jelly Rolls"/>
    <property type="match status" value="1"/>
</dbReference>
<gene>
    <name evidence="3" type="ORF">SAMN06296008_105178</name>
</gene>
<dbReference type="GO" id="GO:0003677">
    <property type="term" value="F:DNA binding"/>
    <property type="evidence" value="ECO:0007669"/>
    <property type="project" value="UniProtKB-KW"/>
</dbReference>
<proteinExistence type="predicted"/>
<name>A0A1W1ZIV9_9BURK</name>
<dbReference type="GO" id="GO:0006355">
    <property type="term" value="P:regulation of DNA-templated transcription"/>
    <property type="evidence" value="ECO:0007669"/>
    <property type="project" value="InterPro"/>
</dbReference>
<feature type="domain" description="AraC-type arabinose-binding/dimerisation" evidence="2">
    <location>
        <begin position="28"/>
        <end position="85"/>
    </location>
</feature>
<organism evidence="3 4">
    <name type="scientific">Polynucleobacter kasalickyi</name>
    <dbReference type="NCBI Taxonomy" id="1938817"/>
    <lineage>
        <taxon>Bacteria</taxon>
        <taxon>Pseudomonadati</taxon>
        <taxon>Pseudomonadota</taxon>
        <taxon>Betaproteobacteria</taxon>
        <taxon>Burkholderiales</taxon>
        <taxon>Burkholderiaceae</taxon>
        <taxon>Polynucleobacter</taxon>
    </lineage>
</organism>
<dbReference type="AlphaFoldDB" id="A0A1W1ZIV9"/>
<dbReference type="SUPFAM" id="SSF51182">
    <property type="entry name" value="RmlC-like cupins"/>
    <property type="match status" value="1"/>
</dbReference>
<dbReference type="InterPro" id="IPR011051">
    <property type="entry name" value="RmlC_Cupin_sf"/>
</dbReference>
<dbReference type="RefSeq" id="WP_143736116.1">
    <property type="nucleotide sequence ID" value="NZ_FWXJ01000005.1"/>
</dbReference>
<dbReference type="InterPro" id="IPR003313">
    <property type="entry name" value="AraC-bd"/>
</dbReference>
<dbReference type="OrthoDB" id="8756764at2"/>
<evidence type="ECO:0000313" key="3">
    <source>
        <dbReference type="EMBL" id="SMC48316.1"/>
    </source>
</evidence>
<dbReference type="STRING" id="1938817.SAMN06296008_105178"/>
<accession>A0A1W1ZIV9</accession>